<dbReference type="EMBL" id="FAVC01000001">
    <property type="protein sequence ID" value="CUU74649.1"/>
    <property type="molecule type" value="Genomic_DNA"/>
</dbReference>
<comment type="caution">
    <text evidence="1">The sequence shown here is derived from an EMBL/GenBank/DDBJ whole genome shotgun (WGS) entry which is preliminary data.</text>
</comment>
<gene>
    <name evidence="1" type="ORF">ERS739223_00475</name>
</gene>
<evidence type="ECO:0000313" key="1">
    <source>
        <dbReference type="EMBL" id="CUU74649.1"/>
    </source>
</evidence>
<dbReference type="InterPro" id="IPR013321">
    <property type="entry name" value="Arc_rbn_hlx_hlx"/>
</dbReference>
<proteinExistence type="predicted"/>
<dbReference type="RefSeq" id="WP_059434502.1">
    <property type="nucleotide sequence ID" value="NZ_FAUY01000002.1"/>
</dbReference>
<dbReference type="Proteomes" id="UP000052245">
    <property type="component" value="Unassembled WGS sequence"/>
</dbReference>
<accession>A0A9W5EQK9</accession>
<dbReference type="AlphaFoldDB" id="A0A9W5EQK9"/>
<dbReference type="GO" id="GO:0006355">
    <property type="term" value="P:regulation of DNA-templated transcription"/>
    <property type="evidence" value="ECO:0007669"/>
    <property type="project" value="InterPro"/>
</dbReference>
<protein>
    <submittedName>
        <fullName evidence="1">Uncharacterized protein</fullName>
    </submittedName>
</protein>
<dbReference type="Gene3D" id="1.10.1220.10">
    <property type="entry name" value="Met repressor-like"/>
    <property type="match status" value="1"/>
</dbReference>
<reference evidence="1 2" key="1">
    <citation type="submission" date="2015-11" db="EMBL/GenBank/DDBJ databases">
        <authorList>
            <consortium name="Pathogen Informatics"/>
        </authorList>
    </citation>
    <scope>NUCLEOTIDE SEQUENCE [LARGE SCALE GENOMIC DNA]</scope>
    <source>
        <strain evidence="1 2">007A-0283</strain>
    </source>
</reference>
<sequence length="82" mass="9882">MRSFNRPTHYSTSGIKRVREISFYLDKSTLRKIEAIADFDNQTRSRVVERAVYFFYIGQKKQRYKAYEESKKAYKTKTAKKQ</sequence>
<evidence type="ECO:0000313" key="2">
    <source>
        <dbReference type="Proteomes" id="UP000052245"/>
    </source>
</evidence>
<organism evidence="1 2">
    <name type="scientific">Campylobacter hyointestinalis subsp. hyointestinalis</name>
    <dbReference type="NCBI Taxonomy" id="91352"/>
    <lineage>
        <taxon>Bacteria</taxon>
        <taxon>Pseudomonadati</taxon>
        <taxon>Campylobacterota</taxon>
        <taxon>Epsilonproteobacteria</taxon>
        <taxon>Campylobacterales</taxon>
        <taxon>Campylobacteraceae</taxon>
        <taxon>Campylobacter</taxon>
    </lineage>
</organism>
<name>A0A9W5EQK9_CAMHY</name>